<protein>
    <submittedName>
        <fullName evidence="1">Uncharacterized protein</fullName>
    </submittedName>
</protein>
<dbReference type="OrthoDB" id="5110582at2759"/>
<dbReference type="Proteomes" id="UP000567885">
    <property type="component" value="Unassembled WGS sequence"/>
</dbReference>
<gene>
    <name evidence="1" type="ORF">FHETE_10114</name>
</gene>
<dbReference type="AlphaFoldDB" id="A0A8H5SVT7"/>
<evidence type="ECO:0000313" key="1">
    <source>
        <dbReference type="EMBL" id="KAF5658011.1"/>
    </source>
</evidence>
<keyword evidence="2" id="KW-1185">Reference proteome</keyword>
<accession>A0A8H5SVT7</accession>
<sequence length="182" mass="19888">MSLSPQLESPFSHHEPLQPSGKILALPENGAGNPGFGEAKCVGSAFAKATLENKGVVKFHFKEDVFANERLLVFSDVSYSITIILEPGSIVQSSAVIRVENVQKTFCIGENAVIEGDVTFESCIASWSHHNGSSEKSLDFEGYKEKKYSLMKRSDTSKKSDILRIFDASEDLQRVAKGNGTE</sequence>
<name>A0A8H5SVT7_FUSHE</name>
<proteinExistence type="predicted"/>
<organism evidence="1 2">
    <name type="scientific">Fusarium heterosporum</name>
    <dbReference type="NCBI Taxonomy" id="42747"/>
    <lineage>
        <taxon>Eukaryota</taxon>
        <taxon>Fungi</taxon>
        <taxon>Dikarya</taxon>
        <taxon>Ascomycota</taxon>
        <taxon>Pezizomycotina</taxon>
        <taxon>Sordariomycetes</taxon>
        <taxon>Hypocreomycetidae</taxon>
        <taxon>Hypocreales</taxon>
        <taxon>Nectriaceae</taxon>
        <taxon>Fusarium</taxon>
        <taxon>Fusarium heterosporum species complex</taxon>
    </lineage>
</organism>
<evidence type="ECO:0000313" key="2">
    <source>
        <dbReference type="Proteomes" id="UP000567885"/>
    </source>
</evidence>
<comment type="caution">
    <text evidence="1">The sequence shown here is derived from an EMBL/GenBank/DDBJ whole genome shotgun (WGS) entry which is preliminary data.</text>
</comment>
<dbReference type="EMBL" id="JAAGWQ010000259">
    <property type="protein sequence ID" value="KAF5658011.1"/>
    <property type="molecule type" value="Genomic_DNA"/>
</dbReference>
<reference evidence="1 2" key="1">
    <citation type="submission" date="2020-05" db="EMBL/GenBank/DDBJ databases">
        <title>Identification and distribution of gene clusters putatively required for synthesis of sphingolipid metabolism inhibitors in phylogenetically diverse species of the filamentous fungus Fusarium.</title>
        <authorList>
            <person name="Kim H.-S."/>
            <person name="Busman M."/>
            <person name="Brown D.W."/>
            <person name="Divon H."/>
            <person name="Uhlig S."/>
            <person name="Proctor R.H."/>
        </authorList>
    </citation>
    <scope>NUCLEOTIDE SEQUENCE [LARGE SCALE GENOMIC DNA]</scope>
    <source>
        <strain evidence="1 2">NRRL 20693</strain>
    </source>
</reference>